<evidence type="ECO:0000313" key="4">
    <source>
        <dbReference type="Proteomes" id="UP000028045"/>
    </source>
</evidence>
<dbReference type="InterPro" id="IPR008271">
    <property type="entry name" value="Ser/Thr_kinase_AS"/>
</dbReference>
<feature type="region of interest" description="Disordered" evidence="1">
    <location>
        <begin position="606"/>
        <end position="636"/>
    </location>
</feature>
<dbReference type="InterPro" id="IPR011009">
    <property type="entry name" value="Kinase-like_dom_sf"/>
</dbReference>
<dbReference type="SUPFAM" id="SSF56112">
    <property type="entry name" value="Protein kinase-like (PK-like)"/>
    <property type="match status" value="1"/>
</dbReference>
<feature type="compositionally biased region" description="Basic and acidic residues" evidence="1">
    <location>
        <begin position="45"/>
        <end position="57"/>
    </location>
</feature>
<proteinExistence type="predicted"/>
<keyword evidence="4" id="KW-1185">Reference proteome</keyword>
<dbReference type="OrthoDB" id="5125733at2759"/>
<evidence type="ECO:0000259" key="2">
    <source>
        <dbReference type="PROSITE" id="PS50011"/>
    </source>
</evidence>
<dbReference type="GO" id="GO:0004672">
    <property type="term" value="F:protein kinase activity"/>
    <property type="evidence" value="ECO:0007669"/>
    <property type="project" value="InterPro"/>
</dbReference>
<protein>
    <recommendedName>
        <fullName evidence="2">Protein kinase domain-containing protein</fullName>
    </recommendedName>
</protein>
<feature type="compositionally biased region" description="Polar residues" evidence="1">
    <location>
        <begin position="651"/>
        <end position="663"/>
    </location>
</feature>
<dbReference type="SMART" id="SM00220">
    <property type="entry name" value="S_TKc"/>
    <property type="match status" value="1"/>
</dbReference>
<name>A0A084B4Y5_STACB</name>
<feature type="region of interest" description="Disordered" evidence="1">
    <location>
        <begin position="647"/>
        <end position="666"/>
    </location>
</feature>
<feature type="compositionally biased region" description="Polar residues" evidence="1">
    <location>
        <begin position="613"/>
        <end position="636"/>
    </location>
</feature>
<dbReference type="PANTHER" id="PTHR33112:SF10">
    <property type="entry name" value="TOL"/>
    <property type="match status" value="1"/>
</dbReference>
<dbReference type="Gene3D" id="1.10.510.10">
    <property type="entry name" value="Transferase(Phosphotransferase) domain 1"/>
    <property type="match status" value="1"/>
</dbReference>
<dbReference type="PROSITE" id="PS00108">
    <property type="entry name" value="PROTEIN_KINASE_ST"/>
    <property type="match status" value="1"/>
</dbReference>
<reference evidence="3 4" key="1">
    <citation type="journal article" date="2014" name="BMC Genomics">
        <title>Comparative genome sequencing reveals chemotype-specific gene clusters in the toxigenic black mold Stachybotrys.</title>
        <authorList>
            <person name="Semeiks J."/>
            <person name="Borek D."/>
            <person name="Otwinowski Z."/>
            <person name="Grishin N.V."/>
        </authorList>
    </citation>
    <scope>NUCLEOTIDE SEQUENCE [LARGE SCALE GENOMIC DNA]</scope>
    <source>
        <strain evidence="4">CBS 109288 / IBT 7711</strain>
    </source>
</reference>
<dbReference type="InterPro" id="IPR000719">
    <property type="entry name" value="Prot_kinase_dom"/>
</dbReference>
<gene>
    <name evidence="3" type="ORF">S7711_06250</name>
</gene>
<feature type="region of interest" description="Disordered" evidence="1">
    <location>
        <begin position="42"/>
        <end position="103"/>
    </location>
</feature>
<dbReference type="PROSITE" id="PS50011">
    <property type="entry name" value="PROTEIN_KINASE_DOM"/>
    <property type="match status" value="1"/>
</dbReference>
<dbReference type="EMBL" id="KL648054">
    <property type="protein sequence ID" value="KEY72614.1"/>
    <property type="molecule type" value="Genomic_DNA"/>
</dbReference>
<feature type="compositionally biased region" description="Polar residues" evidence="1">
    <location>
        <begin position="65"/>
        <end position="81"/>
    </location>
</feature>
<organism evidence="3 4">
    <name type="scientific">Stachybotrys chartarum (strain CBS 109288 / IBT 7711)</name>
    <name type="common">Toxic black mold</name>
    <name type="synonym">Stilbospora chartarum</name>
    <dbReference type="NCBI Taxonomy" id="1280523"/>
    <lineage>
        <taxon>Eukaryota</taxon>
        <taxon>Fungi</taxon>
        <taxon>Dikarya</taxon>
        <taxon>Ascomycota</taxon>
        <taxon>Pezizomycotina</taxon>
        <taxon>Sordariomycetes</taxon>
        <taxon>Hypocreomycetidae</taxon>
        <taxon>Hypocreales</taxon>
        <taxon>Stachybotryaceae</taxon>
        <taxon>Stachybotrys</taxon>
    </lineage>
</organism>
<dbReference type="CDD" id="cd00180">
    <property type="entry name" value="PKc"/>
    <property type="match status" value="1"/>
</dbReference>
<dbReference type="HOGENOM" id="CLU_002639_7_0_1"/>
<feature type="domain" description="Protein kinase" evidence="2">
    <location>
        <begin position="276"/>
        <end position="595"/>
    </location>
</feature>
<dbReference type="Proteomes" id="UP000028045">
    <property type="component" value="Unassembled WGS sequence"/>
</dbReference>
<dbReference type="Pfam" id="PF06985">
    <property type="entry name" value="HET"/>
    <property type="match status" value="1"/>
</dbReference>
<dbReference type="InterPro" id="IPR010730">
    <property type="entry name" value="HET"/>
</dbReference>
<dbReference type="Pfam" id="PF00069">
    <property type="entry name" value="Pkinase"/>
    <property type="match status" value="1"/>
</dbReference>
<evidence type="ECO:0000313" key="3">
    <source>
        <dbReference type="EMBL" id="KEY72614.1"/>
    </source>
</evidence>
<dbReference type="GO" id="GO:0005524">
    <property type="term" value="F:ATP binding"/>
    <property type="evidence" value="ECO:0007669"/>
    <property type="project" value="InterPro"/>
</dbReference>
<sequence>MPSAFEAQRTGDKATSKPLRTIFESCLRSSFGRNEETGVLLQGRRVTDSDTSSEKPSLRHPTLTKARTWSSSRPTEDQFSTTRRRATYPSKREVSRRSSNLSVASSSADMGRIFRKGKSDDCGRFRDELSRKVTNDLKDGCQKWMSPTSCQAFLAKHDVEAIVRAFKKDNKWKSDTSHLIKFVRKDATRLFMVLVLTDTMQFLEQFFIKGVGDASFPLEPKIEPTHASTRVHSRLLEFDSPVMSIGAKSVFDHWQWTFFVPRLSWKAFDSSPVATNSLLPFLGEGKEVSTTNFSTVHQYVVHRDYVNNQSNILETTSNPDGHPYVALKRLLSIGLTTEAFSTFVKAEYETLEMLRNFKTQHLIKALAFYKQKNEFFLVFPWAEHGNLRKFWKDKSAQANNANYTKWVFHQLLGLADAIRLLHENEGNGGGCRHGDIKPENILCFNSKGGRDLMSCVLVISDVGLSRTHDKSTQLRSSVTRLQAAQTLAYAAPETDLYPGRATSRRFDIWSLGCLYLEFLIWLLYGFEELDRFEKEVDRKFYRVIAETETLHISSQKNKAEVNPVVRNWIQRIKEDSQNTGANSKETAVGRLVELIDGRLLVISASPVPKDQTLPPSQSDGYSTPASSQAEGQASDTPFQMIIRQPTAMDGQMSNPGATNGTTPDNREHERAYAPEVCNELKKIVRDAEEGVIKWNSYGHNGGQPLSCPGSSSSMDRTLLARRDISGGKHELDDKWEYVPDENAAERMRALLEKWPRASEPSKLCNRCENLPLWSQDCTFSDTLACLEASSVLCSFCGLLLRSLAAWAVLPDETLKFFRMGSSLKFNNKQLPPLVSFSTLPSRCFKFRVVNVSDLDSVFKGVGQSEHIERHVQLGFPRLPDPGSSTNCKLLREWIQDCDDNHRCVDTQAEPFLPTRLLDVGPQNSKRFRLVCDTRGFSKDRKYLAMSHRWGAPLNSGEPNPYDGQIICTLESNIRRLQEGVSDSDLSPKYRDGIYITRQLGIQYLWIDSLCIIQHDRNDPLDKDQGRDWAKEAERMEQVFRSAYATIAASCASSAMEHFLVPRLETRFVTLKAGKNWYHASIAIDNFFEDVEQGELNKRGWVFQERALSRRTIYFTKKLTYWECGEGVRCETLTRTKNSKASLLGDANFPHSFPDYVKGKQIKLYQELYERYSRLDLSYITDRPVAIRGLETRLLSVLGSKGGYGVLDIYLRRSLLWQRKRDRLKRIDFATSEKKTQRPVPSWSWMAHAGPIRYMDVPLGEVEWAEWNQDIISPWKNVKNGEEAAGELRALVRDITVVEPGARVFLDDPSRTSDCPFKCVVFGSSKTPSHGKGRTYYALIVACIDMEAGGLYERAGVAFLQSYQIMWENPATEAWII</sequence>
<evidence type="ECO:0000256" key="1">
    <source>
        <dbReference type="SAM" id="MobiDB-lite"/>
    </source>
</evidence>
<dbReference type="PANTHER" id="PTHR33112">
    <property type="entry name" value="DOMAIN PROTEIN, PUTATIVE-RELATED"/>
    <property type="match status" value="1"/>
</dbReference>
<accession>A0A084B4Y5</accession>